<evidence type="ECO:0000313" key="2">
    <source>
        <dbReference type="Proteomes" id="UP001465426"/>
    </source>
</evidence>
<evidence type="ECO:0000313" key="1">
    <source>
        <dbReference type="EMBL" id="MEQ2467749.1"/>
    </source>
</evidence>
<accession>A0ABV1F788</accession>
<protein>
    <submittedName>
        <fullName evidence="1">Uncharacterized protein</fullName>
    </submittedName>
</protein>
<dbReference type="Proteomes" id="UP001465426">
    <property type="component" value="Unassembled WGS sequence"/>
</dbReference>
<sequence length="66" mass="7715">MNRFKQIYINEGHLFEGILESNDQLISAIFEAFDIASSLEIVAYPRNLTVSLKEYSYPLLKQQYIQ</sequence>
<reference evidence="1 2" key="1">
    <citation type="submission" date="2024-03" db="EMBL/GenBank/DDBJ databases">
        <title>Human intestinal bacterial collection.</title>
        <authorList>
            <person name="Pauvert C."/>
            <person name="Hitch T.C.A."/>
            <person name="Clavel T."/>
        </authorList>
    </citation>
    <scope>NUCLEOTIDE SEQUENCE [LARGE SCALE GENOMIC DNA]</scope>
    <source>
        <strain evidence="1 2">CLA-SR-H024</strain>
    </source>
</reference>
<dbReference type="EMBL" id="JBBMFN010000063">
    <property type="protein sequence ID" value="MEQ2467749.1"/>
    <property type="molecule type" value="Genomic_DNA"/>
</dbReference>
<name>A0ABV1F788_9BACI</name>
<proteinExistence type="predicted"/>
<gene>
    <name evidence="1" type="ORF">WMO63_18995</name>
</gene>
<comment type="caution">
    <text evidence="1">The sequence shown here is derived from an EMBL/GenBank/DDBJ whole genome shotgun (WGS) entry which is preliminary data.</text>
</comment>
<keyword evidence="2" id="KW-1185">Reference proteome</keyword>
<organism evidence="1 2">
    <name type="scientific">Niallia hominis</name>
    <dbReference type="NCBI Taxonomy" id="3133173"/>
    <lineage>
        <taxon>Bacteria</taxon>
        <taxon>Bacillati</taxon>
        <taxon>Bacillota</taxon>
        <taxon>Bacilli</taxon>
        <taxon>Bacillales</taxon>
        <taxon>Bacillaceae</taxon>
        <taxon>Niallia</taxon>
    </lineage>
</organism>